<organism evidence="7 8">
    <name type="scientific">Panacibacter ginsenosidivorans</name>
    <dbReference type="NCBI Taxonomy" id="1813871"/>
    <lineage>
        <taxon>Bacteria</taxon>
        <taxon>Pseudomonadati</taxon>
        <taxon>Bacteroidota</taxon>
        <taxon>Chitinophagia</taxon>
        <taxon>Chitinophagales</taxon>
        <taxon>Chitinophagaceae</taxon>
        <taxon>Panacibacter</taxon>
    </lineage>
</organism>
<feature type="binding site" evidence="5">
    <location>
        <position position="195"/>
    </location>
    <ligand>
        <name>Zn(2+)</name>
        <dbReference type="ChEBI" id="CHEBI:29105"/>
    </ligand>
</feature>
<accession>A0A5B8VC40</accession>
<feature type="transmembrane region" description="Helical" evidence="6">
    <location>
        <begin position="195"/>
        <end position="214"/>
    </location>
</feature>
<protein>
    <submittedName>
        <fullName evidence="7">Hemolysin D</fullName>
    </submittedName>
</protein>
<dbReference type="InterPro" id="IPR004254">
    <property type="entry name" value="AdipoR/HlyIII-related"/>
</dbReference>
<feature type="transmembrane region" description="Helical" evidence="6">
    <location>
        <begin position="168"/>
        <end position="188"/>
    </location>
</feature>
<keyword evidence="5" id="KW-0862">Zinc</keyword>
<evidence type="ECO:0000256" key="3">
    <source>
        <dbReference type="ARBA" id="ARBA00022989"/>
    </source>
</evidence>
<feature type="transmembrane region" description="Helical" evidence="6">
    <location>
        <begin position="114"/>
        <end position="134"/>
    </location>
</feature>
<dbReference type="EMBL" id="CP042435">
    <property type="protein sequence ID" value="QEC67838.1"/>
    <property type="molecule type" value="Genomic_DNA"/>
</dbReference>
<dbReference type="GO" id="GO:0016020">
    <property type="term" value="C:membrane"/>
    <property type="evidence" value="ECO:0007669"/>
    <property type="project" value="UniProtKB-SubCell"/>
</dbReference>
<feature type="transmembrane region" description="Helical" evidence="6">
    <location>
        <begin position="90"/>
        <end position="108"/>
    </location>
</feature>
<evidence type="ECO:0000256" key="1">
    <source>
        <dbReference type="ARBA" id="ARBA00004141"/>
    </source>
</evidence>
<sequence length="218" mass="24791">MSTHSSPPEFIEEFGKRQELANIIIHILGIIFGIVAIPFLLDFASDGNISYIISVSIYALCFLMTFTSSTLYHSVRRYKRKMLFKKLDRISIYFLIAGTYTAIIRYYLFDTTGIVLLCILWGLVLAGIFFETFFPGKYNIFSLASYLLMGLIFVFVPNHFFASMPNEVAALVLAGVALYISGVTFYVWQKWSYHHALWHLFVLGGGICHFIAVLETVS</sequence>
<keyword evidence="3 6" id="KW-1133">Transmembrane helix</keyword>
<dbReference type="Pfam" id="PF03006">
    <property type="entry name" value="HlyIII"/>
    <property type="match status" value="1"/>
</dbReference>
<dbReference type="PANTHER" id="PTHR20855:SF3">
    <property type="entry name" value="LD03007P"/>
    <property type="match status" value="1"/>
</dbReference>
<dbReference type="PANTHER" id="PTHR20855">
    <property type="entry name" value="ADIPOR/PROGESTIN RECEPTOR-RELATED"/>
    <property type="match status" value="1"/>
</dbReference>
<feature type="transmembrane region" description="Helical" evidence="6">
    <location>
        <begin position="49"/>
        <end position="69"/>
    </location>
</feature>
<evidence type="ECO:0000313" key="8">
    <source>
        <dbReference type="Proteomes" id="UP000321533"/>
    </source>
</evidence>
<dbReference type="GO" id="GO:0046872">
    <property type="term" value="F:metal ion binding"/>
    <property type="evidence" value="ECO:0007669"/>
    <property type="project" value="UniProtKB-KW"/>
</dbReference>
<evidence type="ECO:0000256" key="6">
    <source>
        <dbReference type="SAM" id="Phobius"/>
    </source>
</evidence>
<dbReference type="AlphaFoldDB" id="A0A5B8VC40"/>
<feature type="binding site" evidence="5">
    <location>
        <position position="73"/>
    </location>
    <ligand>
        <name>Zn(2+)</name>
        <dbReference type="ChEBI" id="CHEBI:29105"/>
    </ligand>
</feature>
<reference evidence="7 8" key="1">
    <citation type="journal article" date="2016" name="Int. J. Syst. Evol. Microbiol.">
        <title>Panacibacter ginsenosidivorans gen. nov., sp. nov., with ginsenoside converting activity isolated from soil of a ginseng field.</title>
        <authorList>
            <person name="Siddiqi M.Z."/>
            <person name="Muhammad Shafi S."/>
            <person name="Choi K.D."/>
            <person name="Im W.T."/>
        </authorList>
    </citation>
    <scope>NUCLEOTIDE SEQUENCE [LARGE SCALE GENOMIC DNA]</scope>
    <source>
        <strain evidence="7 8">Gsoil1550</strain>
    </source>
</reference>
<feature type="binding site" evidence="5">
    <location>
        <position position="199"/>
    </location>
    <ligand>
        <name>Zn(2+)</name>
        <dbReference type="ChEBI" id="CHEBI:29105"/>
    </ligand>
</feature>
<dbReference type="OrthoDB" id="9813689at2"/>
<keyword evidence="4 6" id="KW-0472">Membrane</keyword>
<evidence type="ECO:0000256" key="2">
    <source>
        <dbReference type="ARBA" id="ARBA00022692"/>
    </source>
</evidence>
<feature type="transmembrane region" description="Helical" evidence="6">
    <location>
        <begin position="141"/>
        <end position="162"/>
    </location>
</feature>
<keyword evidence="8" id="KW-1185">Reference proteome</keyword>
<keyword evidence="5" id="KW-0479">Metal-binding</keyword>
<keyword evidence="2 6" id="KW-0812">Transmembrane</keyword>
<feature type="transmembrane region" description="Helical" evidence="6">
    <location>
        <begin position="20"/>
        <end position="43"/>
    </location>
</feature>
<dbReference type="Proteomes" id="UP000321533">
    <property type="component" value="Chromosome"/>
</dbReference>
<name>A0A5B8VC40_9BACT</name>
<evidence type="ECO:0000256" key="5">
    <source>
        <dbReference type="PIRSR" id="PIRSR604254-1"/>
    </source>
</evidence>
<gene>
    <name evidence="7" type="ORF">FRZ67_11215</name>
</gene>
<dbReference type="RefSeq" id="WP_147189645.1">
    <property type="nucleotide sequence ID" value="NZ_CP042435.1"/>
</dbReference>
<dbReference type="KEGG" id="pgin:FRZ67_11215"/>
<comment type="subcellular location">
    <subcellularLocation>
        <location evidence="1">Membrane</location>
        <topology evidence="1">Multi-pass membrane protein</topology>
    </subcellularLocation>
</comment>
<proteinExistence type="predicted"/>
<evidence type="ECO:0000313" key="7">
    <source>
        <dbReference type="EMBL" id="QEC67838.1"/>
    </source>
</evidence>
<evidence type="ECO:0000256" key="4">
    <source>
        <dbReference type="ARBA" id="ARBA00023136"/>
    </source>
</evidence>